<dbReference type="PANTHER" id="PTHR46896">
    <property type="entry name" value="SENTRIN-SPECIFIC PROTEASE"/>
    <property type="match status" value="1"/>
</dbReference>
<feature type="compositionally biased region" description="Low complexity" evidence="6">
    <location>
        <begin position="1034"/>
        <end position="1043"/>
    </location>
</feature>
<feature type="compositionally biased region" description="Polar residues" evidence="6">
    <location>
        <begin position="116"/>
        <end position="134"/>
    </location>
</feature>
<evidence type="ECO:0000259" key="7">
    <source>
        <dbReference type="PROSITE" id="PS50600"/>
    </source>
</evidence>
<evidence type="ECO:0000256" key="2">
    <source>
        <dbReference type="ARBA" id="ARBA00022553"/>
    </source>
</evidence>
<feature type="region of interest" description="Disordered" evidence="6">
    <location>
        <begin position="466"/>
        <end position="508"/>
    </location>
</feature>
<comment type="caution">
    <text evidence="8">The sequence shown here is derived from an EMBL/GenBank/DDBJ whole genome shotgun (WGS) entry which is preliminary data.</text>
</comment>
<evidence type="ECO:0000313" key="9">
    <source>
        <dbReference type="Proteomes" id="UP001251528"/>
    </source>
</evidence>
<feature type="domain" description="Ubiquitin-like protease family profile" evidence="7">
    <location>
        <begin position="539"/>
        <end position="798"/>
    </location>
</feature>
<dbReference type="GO" id="GO:0005634">
    <property type="term" value="C:nucleus"/>
    <property type="evidence" value="ECO:0007669"/>
    <property type="project" value="TreeGrafter"/>
</dbReference>
<dbReference type="SUPFAM" id="SSF54001">
    <property type="entry name" value="Cysteine proteinases"/>
    <property type="match status" value="1"/>
</dbReference>
<protein>
    <recommendedName>
        <fullName evidence="7">Ubiquitin-like protease family profile domain-containing protein</fullName>
    </recommendedName>
</protein>
<dbReference type="InterPro" id="IPR057501">
    <property type="entry name" value="DeUb_enz_PH"/>
</dbReference>
<dbReference type="InterPro" id="IPR051947">
    <property type="entry name" value="Sentrin-specific_protease"/>
</dbReference>
<evidence type="ECO:0000256" key="5">
    <source>
        <dbReference type="ARBA" id="ARBA00022801"/>
    </source>
</evidence>
<evidence type="ECO:0000256" key="3">
    <source>
        <dbReference type="ARBA" id="ARBA00022670"/>
    </source>
</evidence>
<evidence type="ECO:0000313" key="8">
    <source>
        <dbReference type="EMBL" id="KAK2591357.1"/>
    </source>
</evidence>
<feature type="compositionally biased region" description="Polar residues" evidence="6">
    <location>
        <begin position="697"/>
        <end position="721"/>
    </location>
</feature>
<feature type="region of interest" description="Disordered" evidence="6">
    <location>
        <begin position="1031"/>
        <end position="1081"/>
    </location>
</feature>
<keyword evidence="5" id="KW-0378">Hydrolase</keyword>
<feature type="region of interest" description="Disordered" evidence="6">
    <location>
        <begin position="173"/>
        <end position="285"/>
    </location>
</feature>
<dbReference type="InterPro" id="IPR003653">
    <property type="entry name" value="Peptidase_C48_C"/>
</dbReference>
<feature type="compositionally biased region" description="Polar residues" evidence="6">
    <location>
        <begin position="52"/>
        <end position="64"/>
    </location>
</feature>
<gene>
    <name evidence="8" type="ORF">QQS21_010956</name>
</gene>
<keyword evidence="2" id="KW-0597">Phosphoprotein</keyword>
<dbReference type="InterPro" id="IPR038765">
    <property type="entry name" value="Papain-like_cys_pep_sf"/>
</dbReference>
<keyword evidence="3" id="KW-0645">Protease</keyword>
<feature type="region of interest" description="Disordered" evidence="6">
    <location>
        <begin position="697"/>
        <end position="723"/>
    </location>
</feature>
<dbReference type="Pfam" id="PF25424">
    <property type="entry name" value="PH_35"/>
    <property type="match status" value="1"/>
</dbReference>
<dbReference type="Pfam" id="PF02902">
    <property type="entry name" value="Peptidase_C48"/>
    <property type="match status" value="1"/>
</dbReference>
<dbReference type="PANTHER" id="PTHR46896:SF3">
    <property type="entry name" value="FI06413P-RELATED"/>
    <property type="match status" value="1"/>
</dbReference>
<feature type="region of interest" description="Disordered" evidence="6">
    <location>
        <begin position="424"/>
        <end position="454"/>
    </location>
</feature>
<evidence type="ECO:0000256" key="6">
    <source>
        <dbReference type="SAM" id="MobiDB-lite"/>
    </source>
</evidence>
<organism evidence="8 9">
    <name type="scientific">Conoideocrella luteorostrata</name>
    <dbReference type="NCBI Taxonomy" id="1105319"/>
    <lineage>
        <taxon>Eukaryota</taxon>
        <taxon>Fungi</taxon>
        <taxon>Dikarya</taxon>
        <taxon>Ascomycota</taxon>
        <taxon>Pezizomycotina</taxon>
        <taxon>Sordariomycetes</taxon>
        <taxon>Hypocreomycetidae</taxon>
        <taxon>Hypocreales</taxon>
        <taxon>Clavicipitaceae</taxon>
        <taxon>Conoideocrella</taxon>
    </lineage>
</organism>
<feature type="compositionally biased region" description="Basic and acidic residues" evidence="6">
    <location>
        <begin position="466"/>
        <end position="485"/>
    </location>
</feature>
<proteinExistence type="inferred from homology"/>
<dbReference type="EMBL" id="JASWJB010000343">
    <property type="protein sequence ID" value="KAK2591357.1"/>
    <property type="molecule type" value="Genomic_DNA"/>
</dbReference>
<dbReference type="Gene3D" id="3.40.395.10">
    <property type="entry name" value="Adenoviral Proteinase, Chain A"/>
    <property type="match status" value="1"/>
</dbReference>
<feature type="compositionally biased region" description="Basic residues" evidence="6">
    <location>
        <begin position="137"/>
        <end position="150"/>
    </location>
</feature>
<reference evidence="8" key="1">
    <citation type="submission" date="2023-06" db="EMBL/GenBank/DDBJ databases">
        <title>Conoideocrella luteorostrata (Hypocreales: Clavicipitaceae), a potential biocontrol fungus for elongate hemlock scale in United States Christmas tree production areas.</title>
        <authorList>
            <person name="Barrett H."/>
            <person name="Lovett B."/>
            <person name="Macias A.M."/>
            <person name="Stajich J.E."/>
            <person name="Kasson M.T."/>
        </authorList>
    </citation>
    <scope>NUCLEOTIDE SEQUENCE</scope>
    <source>
        <strain evidence="8">ARSEF 14590</strain>
    </source>
</reference>
<dbReference type="AlphaFoldDB" id="A0AAJ0FNZ5"/>
<feature type="region of interest" description="Disordered" evidence="6">
    <location>
        <begin position="51"/>
        <end position="95"/>
    </location>
</feature>
<dbReference type="GO" id="GO:0005737">
    <property type="term" value="C:cytoplasm"/>
    <property type="evidence" value="ECO:0007669"/>
    <property type="project" value="TreeGrafter"/>
</dbReference>
<dbReference type="GO" id="GO:0006508">
    <property type="term" value="P:proteolysis"/>
    <property type="evidence" value="ECO:0007669"/>
    <property type="project" value="UniProtKB-KW"/>
</dbReference>
<accession>A0AAJ0FNZ5</accession>
<feature type="compositionally biased region" description="Polar residues" evidence="6">
    <location>
        <begin position="499"/>
        <end position="508"/>
    </location>
</feature>
<sequence>MGVCETIVYMTFSGIAADFDPSPLARYYSEANSFPDYGTPSEKMPSKRMRQINGSTAGGLNTLTKLPRPATSPYSPSESPRTKRQKINETPSKDSVYSPYFAASAEPCVAKISPDFTPSGSQDDLHDFNSTTSTGKSKVRVKSPRSRRKSGSSSGTNQLLEVARRGEAITVEIPGRRDAVDTLDSPDILTEENGPPPTNARSDIVRQGPKRPRELQDTETSSLRLKRLRIQPPRESIDSEDELSRDQVGKRFTNSSTLTRPKRQASRGDIQPTRFLKPQSTPPNRILRQKIPDLRVRRAVSGKHMYDSKSEQCKLVLRQPDVGSQTICPSSTMDEKVCLDWMAIDFDNITKVQHAATKSPYVHIMRPRGASYEATLWLHLMDHEDVMNFTNAIKRSQSVYCSVSELAAKWDNAWETATKYQVANPSKASSSDFPNTRQNQLRSQLQPTDDDGAMIASIRREKLVERMKSATSEERRPNNPGREVEASTPRHPATRRTRQSSPTYVPQEQSLDLWTNQNPGWKERWHKSLVFPATGKNRATVDSDDIMRLDEGEFLNDNLISFYGRYLQFKLETEKPKLLNKVYFFSTFFFEKLRSTKGKINFEGVKSWTAKFDLFSFDYIIVPVNEHAHWYLAIICNTPNAVNGIPNENEGVATQGKDVSSAQIAAIERDMSDVTIRDDSGQIQPADVEIIGSPESSAKTLQYSSPTSKNETQHGSETNARSARFVDPKTPKIVTLDSLGSPHAATCKALKEYLIAEAKDKKRVDLAIIPNGMTAKKIPEQDNFCDCGVYILGYMEEFLKDPDETVRKLLQREPIGWDIRPSQLRNQVRDLLFELQQEQHVRLEKEMEEKRMLSLKRKAAAKAKLGIPDTGSSPTPNRKHVFVNLAIPPDVAAVANGAPFGTTAAAIEETIRSDRQTEDSVPQPSNRLSKDESVLIKAQKNNPATIARVPDEIIQHMPSSPHRIPSNFALKLSGTRKSDLKLKTATDKAGDETVMEALPGSTSEIEVQVTRATLTRVKRVSLEPTDVEEVMSISRQRTTRQQSKQLESSPLLVQPLRSSQSLSPTKPRAQYDGIERSVDLT</sequence>
<evidence type="ECO:0000256" key="4">
    <source>
        <dbReference type="ARBA" id="ARBA00022786"/>
    </source>
</evidence>
<feature type="compositionally biased region" description="Polar residues" evidence="6">
    <location>
        <begin position="424"/>
        <end position="447"/>
    </location>
</feature>
<keyword evidence="4" id="KW-0833">Ubl conjugation pathway</keyword>
<comment type="similarity">
    <text evidence="1">Belongs to the peptidase C48 family.</text>
</comment>
<dbReference type="GO" id="GO:0070139">
    <property type="term" value="F:SUMO-specific endopeptidase activity"/>
    <property type="evidence" value="ECO:0007669"/>
    <property type="project" value="TreeGrafter"/>
</dbReference>
<dbReference type="PROSITE" id="PS50600">
    <property type="entry name" value="ULP_PROTEASE"/>
    <property type="match status" value="1"/>
</dbReference>
<dbReference type="Proteomes" id="UP001251528">
    <property type="component" value="Unassembled WGS sequence"/>
</dbReference>
<name>A0AAJ0FNZ5_9HYPO</name>
<feature type="region of interest" description="Disordered" evidence="6">
    <location>
        <begin position="114"/>
        <end position="161"/>
    </location>
</feature>
<keyword evidence="9" id="KW-1185">Reference proteome</keyword>
<evidence type="ECO:0000256" key="1">
    <source>
        <dbReference type="ARBA" id="ARBA00005234"/>
    </source>
</evidence>
<feature type="region of interest" description="Disordered" evidence="6">
    <location>
        <begin position="912"/>
        <end position="932"/>
    </location>
</feature>
<dbReference type="GO" id="GO:0016926">
    <property type="term" value="P:protein desumoylation"/>
    <property type="evidence" value="ECO:0007669"/>
    <property type="project" value="TreeGrafter"/>
</dbReference>